<gene>
    <name evidence="1" type="ORF">M0R89_04960</name>
</gene>
<dbReference type="GeneID" id="72184525"/>
<organism evidence="1 2">
    <name type="scientific">Halorussus limi</name>
    <dbReference type="NCBI Taxonomy" id="2938695"/>
    <lineage>
        <taxon>Archaea</taxon>
        <taxon>Methanobacteriati</taxon>
        <taxon>Methanobacteriota</taxon>
        <taxon>Stenosarchaea group</taxon>
        <taxon>Halobacteria</taxon>
        <taxon>Halobacteriales</taxon>
        <taxon>Haladaptataceae</taxon>
        <taxon>Halorussus</taxon>
    </lineage>
</organism>
<accession>A0A8U0HX55</accession>
<keyword evidence="2" id="KW-1185">Reference proteome</keyword>
<proteinExistence type="predicted"/>
<sequence>MKRRTYLASIGVGAAALSGGIVLNRSENGSESLENENARVVYEHEDLRLETLRDSVRLGETIRFEVTNTSDSTVVLGCDNAWIVQTYSDGEWRDVTDTPRSHYQMCALELPPGESRVESATMSKERLETQTGDLLGELRPGRHRFVLLESSPRLAADFRIIPSE</sequence>
<name>A0A8U0HX55_9EURY</name>
<evidence type="ECO:0000313" key="2">
    <source>
        <dbReference type="Proteomes" id="UP000830729"/>
    </source>
</evidence>
<dbReference type="EMBL" id="CP096659">
    <property type="protein sequence ID" value="UPV75419.1"/>
    <property type="molecule type" value="Genomic_DNA"/>
</dbReference>
<protein>
    <submittedName>
        <fullName evidence="1">Uncharacterized protein</fullName>
    </submittedName>
</protein>
<evidence type="ECO:0000313" key="1">
    <source>
        <dbReference type="EMBL" id="UPV75419.1"/>
    </source>
</evidence>
<dbReference type="Proteomes" id="UP000830729">
    <property type="component" value="Chromosome"/>
</dbReference>
<dbReference type="AlphaFoldDB" id="A0A8U0HX55"/>
<reference evidence="1 2" key="1">
    <citation type="submission" date="2022-04" db="EMBL/GenBank/DDBJ databases">
        <title>Diverse halophilic archaea isolated from saline environments.</title>
        <authorList>
            <person name="Cui H.-L."/>
        </authorList>
    </citation>
    <scope>NUCLEOTIDE SEQUENCE [LARGE SCALE GENOMIC DNA]</scope>
    <source>
        <strain evidence="1 2">XZYJT49</strain>
    </source>
</reference>
<dbReference type="RefSeq" id="WP_248651461.1">
    <property type="nucleotide sequence ID" value="NZ_CP096659.1"/>
</dbReference>
<dbReference type="KEGG" id="halx:M0R89_04960"/>